<name>A0A1M5WGQ6_9FIRM</name>
<protein>
    <submittedName>
        <fullName evidence="12">2,4-dienoyl-CoA reductase</fullName>
    </submittedName>
</protein>
<feature type="domain" description="FAD/NAD(P)-binding" evidence="11">
    <location>
        <begin position="389"/>
        <end position="609"/>
    </location>
</feature>
<evidence type="ECO:0000256" key="6">
    <source>
        <dbReference type="ARBA" id="ARBA00022723"/>
    </source>
</evidence>
<evidence type="ECO:0000256" key="7">
    <source>
        <dbReference type="ARBA" id="ARBA00023002"/>
    </source>
</evidence>
<evidence type="ECO:0000256" key="4">
    <source>
        <dbReference type="ARBA" id="ARBA00022630"/>
    </source>
</evidence>
<dbReference type="AlphaFoldDB" id="A0A1M5WGQ6"/>
<dbReference type="PRINTS" id="PR00368">
    <property type="entry name" value="FADPNR"/>
</dbReference>
<dbReference type="PANTHER" id="PTHR42917">
    <property type="entry name" value="2,4-DIENOYL-COA REDUCTASE"/>
    <property type="match status" value="1"/>
</dbReference>
<dbReference type="InterPro" id="IPR036188">
    <property type="entry name" value="FAD/NAD-bd_sf"/>
</dbReference>
<dbReference type="RefSeq" id="WP_073076795.1">
    <property type="nucleotide sequence ID" value="NZ_FQXV01000003.1"/>
</dbReference>
<comment type="cofactor">
    <cofactor evidence="2">
        <name>[4Fe-4S] cluster</name>
        <dbReference type="ChEBI" id="CHEBI:49883"/>
    </cofactor>
</comment>
<sequence>MIRKGDPMYAQLYPNLFRPLKVKDLTFKNRIMSPPNMLFHTVAGRPTPYYISYLEHKARGGAGIVTLGEVAVCDGGNHTPWTQWNSDNRPLYAEMAEAIHEHGALASVELTHGGQNARPQFNTAPIKGPVETVNPMGVHVLAMDLADMEHVADAYADAADYWYRAGFDTVLIHAAHGWIFNQFLSPIINKRTDAYGGSLENRMRFPLMVLKRVRDRIGPKRVLMLRLSGSEREEGGYTVDDIIVFLEKAQDYVDVAEISSDGLTNMMASTYRPLGLNVAFAEAIKKSGKVDIPIFSIGSILHPEQAEEIVASGKADGVSMSRALIADPFWAKKAADGRPDEITPCLRCLNCTDSDNLDRHFVCSVNPYIGREARIGFADTMAPANFRKKVLVAGGGPAGMQAAITAARRGHEVMLCEKERALGGLLRFTATDSLKHDLRRFTEYLIRRVRDMNVKILLNTEVTGALVERFHPDGIIVATGSTPVVPAIRGVERARHALDIYFEPESVRGDGVVIIGGGLVGVEAGLHLRNTGKNVTVLEMLDDYAAEAKFCYKAGLVRTVEELGLNIVTGAACKEVTSAGVRYDKDGKEYLAPGDTILYAVGMKPYDQPYFELYDKAPAVYEAGDCKKVGKVDGAIHSGFFAAMDIGMI</sequence>
<dbReference type="InterPro" id="IPR001155">
    <property type="entry name" value="OxRdtase_FMN_N"/>
</dbReference>
<comment type="similarity">
    <text evidence="3">In the N-terminal section; belongs to the NADH:flavin oxidoreductase/NADH oxidase family.</text>
</comment>
<dbReference type="PRINTS" id="PR00469">
    <property type="entry name" value="PNDRDTASEII"/>
</dbReference>
<keyword evidence="8" id="KW-0408">Iron</keyword>
<dbReference type="EMBL" id="FQXV01000003">
    <property type="protein sequence ID" value="SHH86384.1"/>
    <property type="molecule type" value="Genomic_DNA"/>
</dbReference>
<dbReference type="Pfam" id="PF07992">
    <property type="entry name" value="Pyr_redox_2"/>
    <property type="match status" value="1"/>
</dbReference>
<evidence type="ECO:0000256" key="5">
    <source>
        <dbReference type="ARBA" id="ARBA00022643"/>
    </source>
</evidence>
<evidence type="ECO:0000256" key="3">
    <source>
        <dbReference type="ARBA" id="ARBA00011048"/>
    </source>
</evidence>
<keyword evidence="13" id="KW-1185">Reference proteome</keyword>
<evidence type="ECO:0000259" key="11">
    <source>
        <dbReference type="Pfam" id="PF07992"/>
    </source>
</evidence>
<dbReference type="InterPro" id="IPR051793">
    <property type="entry name" value="NADH:flavin_oxidoreductase"/>
</dbReference>
<evidence type="ECO:0000256" key="2">
    <source>
        <dbReference type="ARBA" id="ARBA00001966"/>
    </source>
</evidence>
<dbReference type="Gene3D" id="3.40.50.720">
    <property type="entry name" value="NAD(P)-binding Rossmann-like Domain"/>
    <property type="match status" value="1"/>
</dbReference>
<organism evidence="12 13">
    <name type="scientific">Sporobacter termitidis DSM 10068</name>
    <dbReference type="NCBI Taxonomy" id="1123282"/>
    <lineage>
        <taxon>Bacteria</taxon>
        <taxon>Bacillati</taxon>
        <taxon>Bacillota</taxon>
        <taxon>Clostridia</taxon>
        <taxon>Eubacteriales</taxon>
        <taxon>Oscillospiraceae</taxon>
        <taxon>Sporobacter</taxon>
    </lineage>
</organism>
<evidence type="ECO:0000313" key="12">
    <source>
        <dbReference type="EMBL" id="SHH86384.1"/>
    </source>
</evidence>
<evidence type="ECO:0000256" key="1">
    <source>
        <dbReference type="ARBA" id="ARBA00001917"/>
    </source>
</evidence>
<dbReference type="SUPFAM" id="SSF51395">
    <property type="entry name" value="FMN-linked oxidoreductases"/>
    <property type="match status" value="1"/>
</dbReference>
<evidence type="ECO:0000313" key="13">
    <source>
        <dbReference type="Proteomes" id="UP000183995"/>
    </source>
</evidence>
<proteinExistence type="inferred from homology"/>
<comment type="cofactor">
    <cofactor evidence="1">
        <name>FMN</name>
        <dbReference type="ChEBI" id="CHEBI:58210"/>
    </cofactor>
</comment>
<dbReference type="Proteomes" id="UP000183995">
    <property type="component" value="Unassembled WGS sequence"/>
</dbReference>
<gene>
    <name evidence="12" type="ORF">SAMN02745823_01250</name>
</gene>
<dbReference type="InterPro" id="IPR023753">
    <property type="entry name" value="FAD/NAD-binding_dom"/>
</dbReference>
<evidence type="ECO:0000256" key="9">
    <source>
        <dbReference type="ARBA" id="ARBA00023014"/>
    </source>
</evidence>
<feature type="domain" description="NADH:flavin oxidoreductase/NADH oxidase N-terminal" evidence="10">
    <location>
        <begin position="16"/>
        <end position="341"/>
    </location>
</feature>
<dbReference type="SUPFAM" id="SSF51905">
    <property type="entry name" value="FAD/NAD(P)-binding domain"/>
    <property type="match status" value="1"/>
</dbReference>
<evidence type="ECO:0000259" key="10">
    <source>
        <dbReference type="Pfam" id="PF00724"/>
    </source>
</evidence>
<dbReference type="GO" id="GO:0016491">
    <property type="term" value="F:oxidoreductase activity"/>
    <property type="evidence" value="ECO:0007669"/>
    <property type="project" value="UniProtKB-KW"/>
</dbReference>
<dbReference type="GO" id="GO:0046872">
    <property type="term" value="F:metal ion binding"/>
    <property type="evidence" value="ECO:0007669"/>
    <property type="project" value="UniProtKB-KW"/>
</dbReference>
<evidence type="ECO:0000256" key="8">
    <source>
        <dbReference type="ARBA" id="ARBA00023004"/>
    </source>
</evidence>
<keyword evidence="6" id="KW-0479">Metal-binding</keyword>
<dbReference type="Gene3D" id="3.20.20.70">
    <property type="entry name" value="Aldolase class I"/>
    <property type="match status" value="1"/>
</dbReference>
<dbReference type="GO" id="GO:0051536">
    <property type="term" value="F:iron-sulfur cluster binding"/>
    <property type="evidence" value="ECO:0007669"/>
    <property type="project" value="UniProtKB-KW"/>
</dbReference>
<dbReference type="PANTHER" id="PTHR42917:SF2">
    <property type="entry name" value="2,4-DIENOYL-COA REDUCTASE [(2E)-ENOYL-COA-PRODUCING]"/>
    <property type="match status" value="1"/>
</dbReference>
<dbReference type="InterPro" id="IPR013785">
    <property type="entry name" value="Aldolase_TIM"/>
</dbReference>
<dbReference type="Gene3D" id="3.50.50.60">
    <property type="entry name" value="FAD/NAD(P)-binding domain"/>
    <property type="match status" value="1"/>
</dbReference>
<keyword evidence="7" id="KW-0560">Oxidoreductase</keyword>
<keyword evidence="4" id="KW-0285">Flavoprotein</keyword>
<dbReference type="GO" id="GO:0010181">
    <property type="term" value="F:FMN binding"/>
    <property type="evidence" value="ECO:0007669"/>
    <property type="project" value="InterPro"/>
</dbReference>
<accession>A0A1M5WGQ6</accession>
<keyword evidence="5" id="KW-0288">FMN</keyword>
<dbReference type="OrthoDB" id="9772736at2"/>
<reference evidence="12 13" key="1">
    <citation type="submission" date="2016-11" db="EMBL/GenBank/DDBJ databases">
        <authorList>
            <person name="Jaros S."/>
            <person name="Januszkiewicz K."/>
            <person name="Wedrychowicz H."/>
        </authorList>
    </citation>
    <scope>NUCLEOTIDE SEQUENCE [LARGE SCALE GENOMIC DNA]</scope>
    <source>
        <strain evidence="12 13">DSM 10068</strain>
    </source>
</reference>
<dbReference type="STRING" id="1123282.SAMN02745823_01250"/>
<keyword evidence="9" id="KW-0411">Iron-sulfur</keyword>
<dbReference type="CDD" id="cd02803">
    <property type="entry name" value="OYE_like_FMN_family"/>
    <property type="match status" value="1"/>
</dbReference>
<dbReference type="Pfam" id="PF00724">
    <property type="entry name" value="Oxidored_FMN"/>
    <property type="match status" value="1"/>
</dbReference>